<dbReference type="CDD" id="cd01991">
    <property type="entry name" value="Asn_synthase_B_C"/>
    <property type="match status" value="1"/>
</dbReference>
<keyword evidence="5 10" id="KW-0067">ATP-binding</keyword>
<gene>
    <name evidence="13" type="ORF">RsTaC01_0456</name>
</gene>
<keyword evidence="4 10" id="KW-0547">Nucleotide-binding</keyword>
<dbReference type="PROSITE" id="PS51278">
    <property type="entry name" value="GATASE_TYPE_2"/>
    <property type="match status" value="1"/>
</dbReference>
<dbReference type="GO" id="GO:0006529">
    <property type="term" value="P:asparagine biosynthetic process"/>
    <property type="evidence" value="ECO:0007669"/>
    <property type="project" value="UniProtKB-KW"/>
</dbReference>
<dbReference type="GO" id="GO:0004066">
    <property type="term" value="F:asparagine synthase (glutamine-hydrolyzing) activity"/>
    <property type="evidence" value="ECO:0007669"/>
    <property type="project" value="UniProtKB-EC"/>
</dbReference>
<protein>
    <recommendedName>
        <fullName evidence="3">asparagine synthase (glutamine-hydrolyzing)</fullName>
        <ecNumber evidence="3">6.3.5.4</ecNumber>
    </recommendedName>
</protein>
<dbReference type="InterPro" id="IPR001962">
    <property type="entry name" value="Asn_synthase"/>
</dbReference>
<dbReference type="Gene3D" id="3.60.20.10">
    <property type="entry name" value="Glutamine Phosphoribosylpyrophosphate, subunit 1, domain 1"/>
    <property type="match status" value="1"/>
</dbReference>
<evidence type="ECO:0000256" key="6">
    <source>
        <dbReference type="ARBA" id="ARBA00022888"/>
    </source>
</evidence>
<dbReference type="GO" id="GO:0005829">
    <property type="term" value="C:cytosol"/>
    <property type="evidence" value="ECO:0007669"/>
    <property type="project" value="TreeGrafter"/>
</dbReference>
<evidence type="ECO:0000256" key="5">
    <source>
        <dbReference type="ARBA" id="ARBA00022840"/>
    </source>
</evidence>
<dbReference type="Proteomes" id="UP001335720">
    <property type="component" value="Chromosome"/>
</dbReference>
<dbReference type="Gene3D" id="3.40.50.620">
    <property type="entry name" value="HUPs"/>
    <property type="match status" value="1"/>
</dbReference>
<evidence type="ECO:0000256" key="10">
    <source>
        <dbReference type="PIRSR" id="PIRSR001589-2"/>
    </source>
</evidence>
<feature type="site" description="Important for beta-aspartyl-AMP intermediate formation" evidence="11">
    <location>
        <position position="380"/>
    </location>
</feature>
<evidence type="ECO:0000256" key="7">
    <source>
        <dbReference type="ARBA" id="ARBA00022962"/>
    </source>
</evidence>
<feature type="binding site" evidence="10">
    <location>
        <position position="294"/>
    </location>
    <ligand>
        <name>ATP</name>
        <dbReference type="ChEBI" id="CHEBI:30616"/>
    </ligand>
</feature>
<evidence type="ECO:0000256" key="1">
    <source>
        <dbReference type="ARBA" id="ARBA00005187"/>
    </source>
</evidence>
<dbReference type="InterPro" id="IPR006426">
    <property type="entry name" value="Asn_synth_AEB"/>
</dbReference>
<keyword evidence="9" id="KW-0028">Amino-acid biosynthesis</keyword>
<dbReference type="SUPFAM" id="SSF56235">
    <property type="entry name" value="N-terminal nucleophile aminohydrolases (Ntn hydrolases)"/>
    <property type="match status" value="1"/>
</dbReference>
<dbReference type="PANTHER" id="PTHR43284:SF1">
    <property type="entry name" value="ASPARAGINE SYNTHETASE"/>
    <property type="match status" value="1"/>
</dbReference>
<keyword evidence="6 9" id="KW-0061">Asparagine biosynthesis</keyword>
<dbReference type="AlphaFoldDB" id="A0AA48KXP7"/>
<dbReference type="KEGG" id="ptrh:RsTaC01_0456"/>
<dbReference type="InterPro" id="IPR014729">
    <property type="entry name" value="Rossmann-like_a/b/a_fold"/>
</dbReference>
<dbReference type="InterPro" id="IPR029055">
    <property type="entry name" value="Ntn_hydrolases_N"/>
</dbReference>
<accession>A0AA48KXP7</accession>
<dbReference type="Pfam" id="PF00733">
    <property type="entry name" value="Asn_synthase"/>
    <property type="match status" value="1"/>
</dbReference>
<evidence type="ECO:0000256" key="8">
    <source>
        <dbReference type="ARBA" id="ARBA00048741"/>
    </source>
</evidence>
<comment type="pathway">
    <text evidence="1">Amino-acid biosynthesis; L-asparagine biosynthesis; L-asparagine from L-aspartate (L-Gln route): step 1/1.</text>
</comment>
<reference evidence="13" key="1">
    <citation type="journal article" date="2023" name="ISME J.">
        <title>Emergence of putative energy parasites within Clostridia revealed by genome analysis of a novel endosymbiotic clade.</title>
        <authorList>
            <person name="Takahashi K."/>
            <person name="Kuwahara H."/>
            <person name="Horikawa Y."/>
            <person name="Izawa K."/>
            <person name="Kato D."/>
            <person name="Inagaki T."/>
            <person name="Yuki M."/>
            <person name="Ohkuma M."/>
            <person name="Hongoh Y."/>
        </authorList>
    </citation>
    <scope>NUCLEOTIDE SEQUENCE</scope>
    <source>
        <strain evidence="13">RsTa-C01</strain>
    </source>
</reference>
<dbReference type="CDD" id="cd00712">
    <property type="entry name" value="AsnB"/>
    <property type="match status" value="1"/>
</dbReference>
<dbReference type="EMBL" id="AP027925">
    <property type="protein sequence ID" value="BED92638.1"/>
    <property type="molecule type" value="Genomic_DNA"/>
</dbReference>
<organism evidence="13">
    <name type="scientific">Candidatus Paraimprobicoccus trichonymphae</name>
    <dbReference type="NCBI Taxonomy" id="3033793"/>
    <lineage>
        <taxon>Bacteria</taxon>
        <taxon>Bacillati</taxon>
        <taxon>Bacillota</taxon>
        <taxon>Clostridia</taxon>
        <taxon>Candidatus Paraimprobicoccus</taxon>
    </lineage>
</organism>
<feature type="binding site" evidence="10">
    <location>
        <begin position="378"/>
        <end position="379"/>
    </location>
    <ligand>
        <name>ATP</name>
        <dbReference type="ChEBI" id="CHEBI:30616"/>
    </ligand>
</feature>
<dbReference type="PIRSF" id="PIRSF001589">
    <property type="entry name" value="Asn_synthetase_glu-h"/>
    <property type="match status" value="1"/>
</dbReference>
<keyword evidence="7 9" id="KW-0315">Glutamine amidotransferase</keyword>
<dbReference type="GO" id="GO:0005524">
    <property type="term" value="F:ATP binding"/>
    <property type="evidence" value="ECO:0007669"/>
    <property type="project" value="UniProtKB-KW"/>
</dbReference>
<feature type="active site" description="For GATase activity" evidence="9">
    <location>
        <position position="2"/>
    </location>
</feature>
<dbReference type="SUPFAM" id="SSF52402">
    <property type="entry name" value="Adenine nucleotide alpha hydrolases-like"/>
    <property type="match status" value="1"/>
</dbReference>
<evidence type="ECO:0000256" key="2">
    <source>
        <dbReference type="ARBA" id="ARBA00005752"/>
    </source>
</evidence>
<proteinExistence type="inferred from homology"/>
<evidence type="ECO:0000259" key="12">
    <source>
        <dbReference type="PROSITE" id="PS51278"/>
    </source>
</evidence>
<dbReference type="InterPro" id="IPR033738">
    <property type="entry name" value="AsnB_N"/>
</dbReference>
<dbReference type="EC" id="6.3.5.4" evidence="3"/>
<feature type="domain" description="Glutamine amidotransferase type-2" evidence="12">
    <location>
        <begin position="2"/>
        <end position="216"/>
    </location>
</feature>
<dbReference type="InterPro" id="IPR017932">
    <property type="entry name" value="GATase_2_dom"/>
</dbReference>
<sequence>MCGIAGEVNFNKNIKNNLKIYENMQKSLKNRGPDQEEIYLETNICLIHTRLCIIDVENGKQPMIFRFGNKKYILVYNGELYNTDKLRQELEVLGHKFIGYSDTEVLLHCYIEWQAESVNKLNGIFAFAIWEEHNQKLFVARDRMGVKPFFYYFKNNVFIFGSEIKSILKHDLIEAEIDINSISEIILLGPGRTPGYGVFKNIKELKPANCGFFDNKNKLKIWEYWKLSESENNDSFEKTIEKTRFLVKNSIERQLVSDVPVCTFLSGGIDSSIISSISYRYFNKKNIQLQTFSVDYEDNSKFFETSKFQPNSDFEYIKYMNKYLKDSKHYNIILNTQDLVNNLYLAVEARDLPGMADIDSSLLLFCKEIKKFAKVALSGECADEIFGGYPWYKESYINRDNFPWSPSSDEKLDFLKPEFSDKIENNYLENKYQNFIENLNLKTLDKSEKNMKELINLNLKWFMQTLLDRKDRMSMYNGLEVRVPYCDYKIAEYVYNINIKYKKSEKYILREAMKDFLPKKVLNRKKSPYPKTHNPEYLKIVSEKLEEIINNYKSPILNFVKKDKLENLIKIDNNKNNTWYGQLMSLPQTIAYFLQVNYWLIKYNIKIK</sequence>
<evidence type="ECO:0000256" key="4">
    <source>
        <dbReference type="ARBA" id="ARBA00022741"/>
    </source>
</evidence>
<feature type="binding site" evidence="10">
    <location>
        <position position="102"/>
    </location>
    <ligand>
        <name>L-glutamine</name>
        <dbReference type="ChEBI" id="CHEBI:58359"/>
    </ligand>
</feature>
<comment type="catalytic activity">
    <reaction evidence="8">
        <text>L-aspartate + L-glutamine + ATP + H2O = L-asparagine + L-glutamate + AMP + diphosphate + H(+)</text>
        <dbReference type="Rhea" id="RHEA:12228"/>
        <dbReference type="ChEBI" id="CHEBI:15377"/>
        <dbReference type="ChEBI" id="CHEBI:15378"/>
        <dbReference type="ChEBI" id="CHEBI:29985"/>
        <dbReference type="ChEBI" id="CHEBI:29991"/>
        <dbReference type="ChEBI" id="CHEBI:30616"/>
        <dbReference type="ChEBI" id="CHEBI:33019"/>
        <dbReference type="ChEBI" id="CHEBI:58048"/>
        <dbReference type="ChEBI" id="CHEBI:58359"/>
        <dbReference type="ChEBI" id="CHEBI:456215"/>
        <dbReference type="EC" id="6.3.5.4"/>
    </reaction>
</comment>
<evidence type="ECO:0000256" key="11">
    <source>
        <dbReference type="PIRSR" id="PIRSR001589-3"/>
    </source>
</evidence>
<evidence type="ECO:0000256" key="9">
    <source>
        <dbReference type="PIRSR" id="PIRSR001589-1"/>
    </source>
</evidence>
<dbReference type="InterPro" id="IPR051786">
    <property type="entry name" value="ASN_synthetase/amidase"/>
</dbReference>
<dbReference type="PANTHER" id="PTHR43284">
    <property type="entry name" value="ASPARAGINE SYNTHETASE (GLUTAMINE-HYDROLYZING)"/>
    <property type="match status" value="1"/>
</dbReference>
<comment type="similarity">
    <text evidence="2">Belongs to the asparagine synthetase family.</text>
</comment>
<dbReference type="Pfam" id="PF13537">
    <property type="entry name" value="GATase_7"/>
    <property type="match status" value="1"/>
</dbReference>
<evidence type="ECO:0000256" key="3">
    <source>
        <dbReference type="ARBA" id="ARBA00012737"/>
    </source>
</evidence>
<dbReference type="NCBIfam" id="TIGR01536">
    <property type="entry name" value="asn_synth_AEB"/>
    <property type="match status" value="1"/>
</dbReference>
<name>A0AA48KXP7_9FIRM</name>
<evidence type="ECO:0000313" key="13">
    <source>
        <dbReference type="EMBL" id="BED92638.1"/>
    </source>
</evidence>